<dbReference type="InterPro" id="IPR051385">
    <property type="entry name" value="Ceramide-binding_SVF1"/>
</dbReference>
<organism evidence="6 7">
    <name type="scientific">Kockovaella imperatae</name>
    <dbReference type="NCBI Taxonomy" id="4999"/>
    <lineage>
        <taxon>Eukaryota</taxon>
        <taxon>Fungi</taxon>
        <taxon>Dikarya</taxon>
        <taxon>Basidiomycota</taxon>
        <taxon>Agaricomycotina</taxon>
        <taxon>Tremellomycetes</taxon>
        <taxon>Tremellales</taxon>
        <taxon>Cuniculitremaceae</taxon>
        <taxon>Kockovaella</taxon>
    </lineage>
</organism>
<dbReference type="SUPFAM" id="SSF159245">
    <property type="entry name" value="AttH-like"/>
    <property type="match status" value="1"/>
</dbReference>
<dbReference type="FunCoup" id="A0A1Y1UET0">
    <property type="interactions" value="22"/>
</dbReference>
<dbReference type="Proteomes" id="UP000193218">
    <property type="component" value="Unassembled WGS sequence"/>
</dbReference>
<comment type="similarity">
    <text evidence="2">Belongs to the SVF1 family.</text>
</comment>
<dbReference type="STRING" id="4999.A0A1Y1UET0"/>
<dbReference type="GeneID" id="33557695"/>
<dbReference type="InterPro" id="IPR033394">
    <property type="entry name" value="Svf1-like_C"/>
</dbReference>
<comment type="caution">
    <text evidence="6">The sequence shown here is derived from an EMBL/GenBank/DDBJ whole genome shotgun (WGS) entry which is preliminary data.</text>
</comment>
<dbReference type="GO" id="GO:0006979">
    <property type="term" value="P:response to oxidative stress"/>
    <property type="evidence" value="ECO:0007669"/>
    <property type="project" value="InterPro"/>
</dbReference>
<dbReference type="OrthoDB" id="2590239at2759"/>
<evidence type="ECO:0000256" key="2">
    <source>
        <dbReference type="ARBA" id="ARBA00009069"/>
    </source>
</evidence>
<dbReference type="InParanoid" id="A0A1Y1UET0"/>
<keyword evidence="3" id="KW-0963">Cytoplasm</keyword>
<dbReference type="PANTHER" id="PTHR47107:SF1">
    <property type="entry name" value="CERAMIDE-BINDING PROTEIN SVF1-RELATED"/>
    <property type="match status" value="1"/>
</dbReference>
<evidence type="ECO:0000259" key="4">
    <source>
        <dbReference type="Pfam" id="PF08622"/>
    </source>
</evidence>
<reference evidence="6 7" key="1">
    <citation type="submission" date="2017-03" db="EMBL/GenBank/DDBJ databases">
        <title>Widespread Adenine N6-methylation of Active Genes in Fungi.</title>
        <authorList>
            <consortium name="DOE Joint Genome Institute"/>
            <person name="Mondo S.J."/>
            <person name="Dannebaum R.O."/>
            <person name="Kuo R.C."/>
            <person name="Louie K.B."/>
            <person name="Bewick A.J."/>
            <person name="Labutti K."/>
            <person name="Haridas S."/>
            <person name="Kuo A."/>
            <person name="Salamov A."/>
            <person name="Ahrendt S.R."/>
            <person name="Lau R."/>
            <person name="Bowen B.P."/>
            <person name="Lipzen A."/>
            <person name="Sullivan W."/>
            <person name="Andreopoulos W.B."/>
            <person name="Clum A."/>
            <person name="Lindquist E."/>
            <person name="Daum C."/>
            <person name="Northen T.R."/>
            <person name="Ramamoorthy G."/>
            <person name="Schmitz R.J."/>
            <person name="Gryganskyi A."/>
            <person name="Culley D."/>
            <person name="Magnuson J."/>
            <person name="James T.Y."/>
            <person name="O'Malley M.A."/>
            <person name="Stajich J.E."/>
            <person name="Spatafora J.W."/>
            <person name="Visel A."/>
            <person name="Grigoriev I.V."/>
        </authorList>
    </citation>
    <scope>NUCLEOTIDE SEQUENCE [LARGE SCALE GENOMIC DNA]</scope>
    <source>
        <strain evidence="6 7">NRRL Y-17943</strain>
    </source>
</reference>
<keyword evidence="7" id="KW-1185">Reference proteome</keyword>
<dbReference type="PANTHER" id="PTHR47107">
    <property type="entry name" value="SVF1-LIKE PROTEIN YDR222W-RELATED"/>
    <property type="match status" value="1"/>
</dbReference>
<sequence>MSWFSSKSEKNSAESSGKQNFFPVTASHHGFGALTEQDTTWSCANNRGFQTETQVWYSVLGDGSLLLVQVIWTYLGVFVVPATAQMTFKYYNPHTKQATWKSINASGFKPHGRGCKSDQFEIKHTGTPEGEESYEVTASLDKNVQISVSFNRPASAPGFKLGSGPTGGISTFGTHVEDGKRDGFVVHRFHPMCQSTGSIVIDGEAIDTKGEATFIHAIQGMRPDTLATRWNFAFFSSGGGKEESKLGSVRAVQMEFETTDSYGLNGAKSGRVKVNVGAIYASALNPQAYLVVGQASSGPASESTPESSEICSAQHFGGLKDSHTGYSAPTAIEYKWSGASRAEKSTQTSAQLKVENLTITEGEGGLIEKVNVLAEIPYVIRKALSAATGTKPYIYQYLNPATLKVDIAGESTDVQGWLFNEASFVSQ</sequence>
<dbReference type="RefSeq" id="XP_021870640.1">
    <property type="nucleotide sequence ID" value="XM_022015886.1"/>
</dbReference>
<evidence type="ECO:0000313" key="7">
    <source>
        <dbReference type="Proteomes" id="UP000193218"/>
    </source>
</evidence>
<dbReference type="AlphaFoldDB" id="A0A1Y1UET0"/>
<protein>
    <submittedName>
        <fullName evidence="6">Oxidative stress survival, Svf1-like protein</fullName>
    </submittedName>
</protein>
<evidence type="ECO:0000313" key="6">
    <source>
        <dbReference type="EMBL" id="ORX36571.1"/>
    </source>
</evidence>
<gene>
    <name evidence="6" type="ORF">BD324DRAFT_626360</name>
</gene>
<dbReference type="InterPro" id="IPR013931">
    <property type="entry name" value="Svf1-like_N"/>
</dbReference>
<dbReference type="GO" id="GO:0005737">
    <property type="term" value="C:cytoplasm"/>
    <property type="evidence" value="ECO:0007669"/>
    <property type="project" value="UniProtKB-SubCell"/>
</dbReference>
<comment type="subcellular location">
    <subcellularLocation>
        <location evidence="1">Cytoplasm</location>
    </subcellularLocation>
</comment>
<feature type="domain" description="Svf1-like N-terminal" evidence="4">
    <location>
        <begin position="51"/>
        <end position="219"/>
    </location>
</feature>
<evidence type="ECO:0000259" key="5">
    <source>
        <dbReference type="Pfam" id="PF17187"/>
    </source>
</evidence>
<dbReference type="Pfam" id="PF17187">
    <property type="entry name" value="Svf1_C"/>
    <property type="match status" value="1"/>
</dbReference>
<dbReference type="Pfam" id="PF08622">
    <property type="entry name" value="Svf1"/>
    <property type="match status" value="1"/>
</dbReference>
<proteinExistence type="inferred from homology"/>
<feature type="domain" description="Svf1-like C-terminal" evidence="5">
    <location>
        <begin position="221"/>
        <end position="426"/>
    </location>
</feature>
<evidence type="ECO:0000256" key="3">
    <source>
        <dbReference type="ARBA" id="ARBA00022490"/>
    </source>
</evidence>
<accession>A0A1Y1UET0</accession>
<evidence type="ECO:0000256" key="1">
    <source>
        <dbReference type="ARBA" id="ARBA00004496"/>
    </source>
</evidence>
<name>A0A1Y1UET0_9TREE</name>
<dbReference type="EMBL" id="NBSH01000007">
    <property type="protein sequence ID" value="ORX36571.1"/>
    <property type="molecule type" value="Genomic_DNA"/>
</dbReference>